<comment type="caution">
    <text evidence="1">The sequence shown here is derived from an EMBL/GenBank/DDBJ whole genome shotgun (WGS) entry which is preliminary data.</text>
</comment>
<organism evidence="1 2">
    <name type="scientific">Veillonella magna</name>
    <dbReference type="NCBI Taxonomy" id="464322"/>
    <lineage>
        <taxon>Bacteria</taxon>
        <taxon>Bacillati</taxon>
        <taxon>Bacillota</taxon>
        <taxon>Negativicutes</taxon>
        <taxon>Veillonellales</taxon>
        <taxon>Veillonellaceae</taxon>
        <taxon>Veillonella</taxon>
    </lineage>
</organism>
<name>A0ABS2GGS0_9FIRM</name>
<dbReference type="RefSeq" id="WP_205087636.1">
    <property type="nucleotide sequence ID" value="NZ_JACJLA010000005.1"/>
</dbReference>
<evidence type="ECO:0000313" key="1">
    <source>
        <dbReference type="EMBL" id="MBM6912520.1"/>
    </source>
</evidence>
<accession>A0ABS2GGS0</accession>
<evidence type="ECO:0000313" key="2">
    <source>
        <dbReference type="Proteomes" id="UP000707138"/>
    </source>
</evidence>
<dbReference type="EMBL" id="JACJLA010000005">
    <property type="protein sequence ID" value="MBM6912520.1"/>
    <property type="molecule type" value="Genomic_DNA"/>
</dbReference>
<protein>
    <submittedName>
        <fullName evidence="1">Uncharacterized protein</fullName>
    </submittedName>
</protein>
<sequence length="52" mass="6239">MLNRIEFLDIYDDPHDPKSLEIIEAFLEECDRILSSDAEERPKEYEKVNIQK</sequence>
<gene>
    <name evidence="1" type="ORF">H6A01_04155</name>
</gene>
<dbReference type="Proteomes" id="UP000707138">
    <property type="component" value="Unassembled WGS sequence"/>
</dbReference>
<proteinExistence type="predicted"/>
<keyword evidence="2" id="KW-1185">Reference proteome</keyword>
<reference evidence="1 2" key="1">
    <citation type="journal article" date="2021" name="Sci. Rep.">
        <title>The distribution of antibiotic resistance genes in chicken gut microbiota commensals.</title>
        <authorList>
            <person name="Juricova H."/>
            <person name="Matiasovicova J."/>
            <person name="Kubasova T."/>
            <person name="Cejkova D."/>
            <person name="Rychlik I."/>
        </authorList>
    </citation>
    <scope>NUCLEOTIDE SEQUENCE [LARGE SCALE GENOMIC DNA]</scope>
    <source>
        <strain evidence="1 2">An537</strain>
    </source>
</reference>